<evidence type="ECO:0000256" key="2">
    <source>
        <dbReference type="ARBA" id="ARBA00004286"/>
    </source>
</evidence>
<sequence length="1161" mass="130939">MAPIRPSKRPRSRTENGEASGTHSAGLRGGSGKRPRLSPASEDEESDAEISYASEEVHVSKEKHKAPAEDWETARDGGFEDLQYQEIDDQHSTQIIQKRFEKHRERLQDGKVNDPADNGVIEEVKCTNFMCHDRLTVKLGPLINFIIGHNGSGKSAVLTAITLCLGGKATATNRGQSLKSFIKEGRDAALLSVRIKNQGSAAYKPEIYGKSIIVERQFSKTGSNGYKIKNANDKTVSTKKADLDDILDAFCLQLDNPMNVLTQDMARQFLNHSNAKDKYKFFLKGTQLEALDNDYKLLSDTINALDSKHDLLQETVEIRKKAFDVAAAKKKQAEQLDGLHLKINELVWQMAWAQVAGQEERLAEIDQMVQNHDETVNDKRTESEVASAKYDAANEARETAEKSLKVLRDSLAPVQAQRTTAKEAYDAKRTEITNIMIQEREIQGGIHASKAAITKYTNLIQEERHRQEQADGGQHAQKLADIQEAQSMLAQAKTSLESHRETRTTITQNLQKAERELADFSPAKGQKKEQIREKQNLIRNIQSDQGRWSAGYDGNLPSLLRAIEAERRFKTAPVGPMGRHVRLLKPEWSSILEKQAGPSLNSFVVTNKADESILSDLMKRTRCVSNILIGNPRPLDTSNKEPSAELETWMRVLKIDNDLVRNQMIIGQAIDQTVLIKDRTAAFNFISADVRPQNVRQVFAMSDQKRGAGHLFQLTSGGAPKLGPIHPWNKRVRMQTDQESQLGIEKENLNQLQNELRSIEAQEKVIEGKVAQCRKAVGSYTSVENRLRVEYQRADELSDRLRDELEAETPQAGKLKDYEKMLREKEAEKEACEESLQDAQDARAEKKLEEETAQKAFKSLELEGKEIEARVTKVTQKIQKLEQARENALREKNLAIESLRFVEGEKARVVEGRQEQADTVEDFTRKATLICARVPLEPGVTHDGLEKKRERLIKDLKNSEARLGATKEELVHAEIEANAAHKEAKEIMERSLELMTVLKEALMDRRDRWGKFRRYIQAGARITFTYLLSERSFRGSLEISAIHKTLDIKVEPDITKSDERGRQTQTLSGGEKSFSTICLLLALWDAMGSPIRCLDEFDVFMDSVNRDISMKMMIEAARRAVGRQFILITPQAMGSVSIQEDVRIIKMTDPDRGQTTLPFTS</sequence>
<keyword evidence="6" id="KW-0227">DNA damage</keyword>
<dbReference type="PANTHER" id="PTHR19306:SF6">
    <property type="entry name" value="STRUCTURAL MAINTENANCE OF CHROMOSOMES PROTEIN 6"/>
    <property type="match status" value="1"/>
</dbReference>
<feature type="compositionally biased region" description="Basic residues" evidence="13">
    <location>
        <begin position="1"/>
        <end position="11"/>
    </location>
</feature>
<feature type="compositionally biased region" description="Basic and acidic residues" evidence="13">
    <location>
        <begin position="55"/>
        <end position="72"/>
    </location>
</feature>
<evidence type="ECO:0000256" key="7">
    <source>
        <dbReference type="ARBA" id="ARBA00022840"/>
    </source>
</evidence>
<dbReference type="GO" id="GO:0003697">
    <property type="term" value="F:single-stranded DNA binding"/>
    <property type="evidence" value="ECO:0007669"/>
    <property type="project" value="TreeGrafter"/>
</dbReference>
<evidence type="ECO:0000256" key="9">
    <source>
        <dbReference type="ARBA" id="ARBA00023172"/>
    </source>
</evidence>
<dbReference type="GO" id="GO:0005634">
    <property type="term" value="C:nucleus"/>
    <property type="evidence" value="ECO:0007669"/>
    <property type="project" value="UniProtKB-SubCell"/>
</dbReference>
<dbReference type="GO" id="GO:0035861">
    <property type="term" value="C:site of double-strand break"/>
    <property type="evidence" value="ECO:0007669"/>
    <property type="project" value="TreeGrafter"/>
</dbReference>
<dbReference type="SUPFAM" id="SSF52540">
    <property type="entry name" value="P-loop containing nucleoside triphosphate hydrolases"/>
    <property type="match status" value="1"/>
</dbReference>
<evidence type="ECO:0000256" key="1">
    <source>
        <dbReference type="ARBA" id="ARBA00004123"/>
    </source>
</evidence>
<keyword evidence="8 12" id="KW-0175">Coiled coil</keyword>
<feature type="region of interest" description="Disordered" evidence="13">
    <location>
        <begin position="1"/>
        <end position="72"/>
    </location>
</feature>
<accession>A0A6A6R6K8</accession>
<evidence type="ECO:0000256" key="12">
    <source>
        <dbReference type="SAM" id="Coils"/>
    </source>
</evidence>
<keyword evidence="4" id="KW-0158">Chromosome</keyword>
<dbReference type="Gene3D" id="3.40.50.300">
    <property type="entry name" value="P-loop containing nucleotide triphosphate hydrolases"/>
    <property type="match status" value="2"/>
</dbReference>
<evidence type="ECO:0000256" key="13">
    <source>
        <dbReference type="SAM" id="MobiDB-lite"/>
    </source>
</evidence>
<dbReference type="AlphaFoldDB" id="A0A6A6R6K8"/>
<dbReference type="GO" id="GO:0000724">
    <property type="term" value="P:double-strand break repair via homologous recombination"/>
    <property type="evidence" value="ECO:0007669"/>
    <property type="project" value="TreeGrafter"/>
</dbReference>
<protein>
    <submittedName>
        <fullName evidence="15">Putative DNA repair protein Rad18</fullName>
    </submittedName>
</protein>
<dbReference type="OrthoDB" id="10072614at2759"/>
<evidence type="ECO:0000259" key="14">
    <source>
        <dbReference type="Pfam" id="PF02463"/>
    </source>
</evidence>
<feature type="domain" description="RecF/RecN/SMC N-terminal" evidence="14">
    <location>
        <begin position="121"/>
        <end position="1133"/>
    </location>
</feature>
<evidence type="ECO:0000313" key="15">
    <source>
        <dbReference type="EMBL" id="KAF2500398.1"/>
    </source>
</evidence>
<feature type="coiled-coil region" evidence="12">
    <location>
        <begin position="942"/>
        <end position="990"/>
    </location>
</feature>
<evidence type="ECO:0000256" key="3">
    <source>
        <dbReference type="ARBA" id="ARBA00006793"/>
    </source>
</evidence>
<evidence type="ECO:0000256" key="4">
    <source>
        <dbReference type="ARBA" id="ARBA00022454"/>
    </source>
</evidence>
<dbReference type="GO" id="GO:0030915">
    <property type="term" value="C:Smc5-Smc6 complex"/>
    <property type="evidence" value="ECO:0007669"/>
    <property type="project" value="TreeGrafter"/>
</dbReference>
<dbReference type="PANTHER" id="PTHR19306">
    <property type="entry name" value="STRUCTURAL MAINTENANCE OF CHROMOSOMES 5,6 SMC5, SMC6"/>
    <property type="match status" value="1"/>
</dbReference>
<keyword evidence="16" id="KW-1185">Reference proteome</keyword>
<dbReference type="GO" id="GO:0003684">
    <property type="term" value="F:damaged DNA binding"/>
    <property type="evidence" value="ECO:0007669"/>
    <property type="project" value="TreeGrafter"/>
</dbReference>
<comment type="subcellular location">
    <subcellularLocation>
        <location evidence="2">Chromosome</location>
    </subcellularLocation>
    <subcellularLocation>
        <location evidence="1">Nucleus</location>
    </subcellularLocation>
</comment>
<keyword evidence="11" id="KW-0539">Nucleus</keyword>
<keyword evidence="9" id="KW-0233">DNA recombination</keyword>
<feature type="coiled-coil region" evidence="12">
    <location>
        <begin position="735"/>
        <end position="898"/>
    </location>
</feature>
<dbReference type="GO" id="GO:0005524">
    <property type="term" value="F:ATP binding"/>
    <property type="evidence" value="ECO:0007669"/>
    <property type="project" value="UniProtKB-KW"/>
</dbReference>
<keyword evidence="10" id="KW-0234">DNA repair</keyword>
<dbReference type="Proteomes" id="UP000799750">
    <property type="component" value="Unassembled WGS sequence"/>
</dbReference>
<keyword evidence="5" id="KW-0547">Nucleotide-binding</keyword>
<evidence type="ECO:0000256" key="11">
    <source>
        <dbReference type="ARBA" id="ARBA00023242"/>
    </source>
</evidence>
<dbReference type="InterPro" id="IPR003395">
    <property type="entry name" value="RecF/RecN/SMC_N"/>
</dbReference>
<dbReference type="EMBL" id="MU004183">
    <property type="protein sequence ID" value="KAF2500398.1"/>
    <property type="molecule type" value="Genomic_DNA"/>
</dbReference>
<feature type="region of interest" description="Disordered" evidence="13">
    <location>
        <begin position="375"/>
        <end position="394"/>
    </location>
</feature>
<reference evidence="15" key="1">
    <citation type="journal article" date="2020" name="Stud. Mycol.">
        <title>101 Dothideomycetes genomes: a test case for predicting lifestyles and emergence of pathogens.</title>
        <authorList>
            <person name="Haridas S."/>
            <person name="Albert R."/>
            <person name="Binder M."/>
            <person name="Bloem J."/>
            <person name="Labutti K."/>
            <person name="Salamov A."/>
            <person name="Andreopoulos B."/>
            <person name="Baker S."/>
            <person name="Barry K."/>
            <person name="Bills G."/>
            <person name="Bluhm B."/>
            <person name="Cannon C."/>
            <person name="Castanera R."/>
            <person name="Culley D."/>
            <person name="Daum C."/>
            <person name="Ezra D."/>
            <person name="Gonzalez J."/>
            <person name="Henrissat B."/>
            <person name="Kuo A."/>
            <person name="Liang C."/>
            <person name="Lipzen A."/>
            <person name="Lutzoni F."/>
            <person name="Magnuson J."/>
            <person name="Mondo S."/>
            <person name="Nolan M."/>
            <person name="Ohm R."/>
            <person name="Pangilinan J."/>
            <person name="Park H.-J."/>
            <person name="Ramirez L."/>
            <person name="Alfaro M."/>
            <person name="Sun H."/>
            <person name="Tritt A."/>
            <person name="Yoshinaga Y."/>
            <person name="Zwiers L.-H."/>
            <person name="Turgeon B."/>
            <person name="Goodwin S."/>
            <person name="Spatafora J."/>
            <person name="Crous P."/>
            <person name="Grigoriev I."/>
        </authorList>
    </citation>
    <scope>NUCLEOTIDE SEQUENCE</scope>
    <source>
        <strain evidence="15">CBS 269.34</strain>
    </source>
</reference>
<gene>
    <name evidence="15" type="ORF">BU16DRAFT_502183</name>
</gene>
<comment type="similarity">
    <text evidence="3">Belongs to the SMC family. SMC6 subfamily.</text>
</comment>
<proteinExistence type="inferred from homology"/>
<evidence type="ECO:0000256" key="6">
    <source>
        <dbReference type="ARBA" id="ARBA00022763"/>
    </source>
</evidence>
<name>A0A6A6R6K8_9PEZI</name>
<evidence type="ECO:0000256" key="8">
    <source>
        <dbReference type="ARBA" id="ARBA00023054"/>
    </source>
</evidence>
<evidence type="ECO:0000313" key="16">
    <source>
        <dbReference type="Proteomes" id="UP000799750"/>
    </source>
</evidence>
<evidence type="ECO:0000256" key="5">
    <source>
        <dbReference type="ARBA" id="ARBA00022741"/>
    </source>
</evidence>
<evidence type="ECO:0000256" key="10">
    <source>
        <dbReference type="ARBA" id="ARBA00023204"/>
    </source>
</evidence>
<organism evidence="15 16">
    <name type="scientific">Lophium mytilinum</name>
    <dbReference type="NCBI Taxonomy" id="390894"/>
    <lineage>
        <taxon>Eukaryota</taxon>
        <taxon>Fungi</taxon>
        <taxon>Dikarya</taxon>
        <taxon>Ascomycota</taxon>
        <taxon>Pezizomycotina</taxon>
        <taxon>Dothideomycetes</taxon>
        <taxon>Pleosporomycetidae</taxon>
        <taxon>Mytilinidiales</taxon>
        <taxon>Mytilinidiaceae</taxon>
        <taxon>Lophium</taxon>
    </lineage>
</organism>
<dbReference type="InterPro" id="IPR027417">
    <property type="entry name" value="P-loop_NTPase"/>
</dbReference>
<feature type="coiled-coil region" evidence="12">
    <location>
        <begin position="482"/>
        <end position="516"/>
    </location>
</feature>
<keyword evidence="7" id="KW-0067">ATP-binding</keyword>
<dbReference type="Pfam" id="PF02463">
    <property type="entry name" value="SMC_N"/>
    <property type="match status" value="1"/>
</dbReference>